<protein>
    <recommendedName>
        <fullName evidence="1">Dual OB-containing domain-containing protein</fullName>
    </recommendedName>
</protein>
<sequence>MAPTEILCLANSKKLGGRCLAGLSWPDLQTWIRPVERAREHGEVPSNRAQVDSPEGRRWIRPLDVINVDLIEPAPTPAQP</sequence>
<feature type="non-terminal residue" evidence="2">
    <location>
        <position position="80"/>
    </location>
</feature>
<accession>A0A382V687</accession>
<dbReference type="EMBL" id="UINC01149504">
    <property type="protein sequence ID" value="SVD42019.1"/>
    <property type="molecule type" value="Genomic_DNA"/>
</dbReference>
<evidence type="ECO:0000259" key="1">
    <source>
        <dbReference type="Pfam" id="PF22557"/>
    </source>
</evidence>
<evidence type="ECO:0000313" key="2">
    <source>
        <dbReference type="EMBL" id="SVD42019.1"/>
    </source>
</evidence>
<name>A0A382V687_9ZZZZ</name>
<dbReference type="AlphaFoldDB" id="A0A382V687"/>
<gene>
    <name evidence="2" type="ORF">METZ01_LOCUS394873</name>
</gene>
<reference evidence="2" key="1">
    <citation type="submission" date="2018-05" db="EMBL/GenBank/DDBJ databases">
        <authorList>
            <person name="Lanie J.A."/>
            <person name="Ng W.-L."/>
            <person name="Kazmierczak K.M."/>
            <person name="Andrzejewski T.M."/>
            <person name="Davidsen T.M."/>
            <person name="Wayne K.J."/>
            <person name="Tettelin H."/>
            <person name="Glass J.I."/>
            <person name="Rusch D."/>
            <person name="Podicherti R."/>
            <person name="Tsui H.-C.T."/>
            <person name="Winkler M.E."/>
        </authorList>
    </citation>
    <scope>NUCLEOTIDE SEQUENCE</scope>
</reference>
<proteinExistence type="predicted"/>
<dbReference type="InterPro" id="IPR054335">
    <property type="entry name" value="DuOB_dom"/>
</dbReference>
<organism evidence="2">
    <name type="scientific">marine metagenome</name>
    <dbReference type="NCBI Taxonomy" id="408172"/>
    <lineage>
        <taxon>unclassified sequences</taxon>
        <taxon>metagenomes</taxon>
        <taxon>ecological metagenomes</taxon>
    </lineage>
</organism>
<feature type="domain" description="Dual OB-containing" evidence="1">
    <location>
        <begin position="5"/>
        <end position="80"/>
    </location>
</feature>
<dbReference type="Pfam" id="PF22557">
    <property type="entry name" value="DuOB"/>
    <property type="match status" value="1"/>
</dbReference>